<reference evidence="11 12" key="1">
    <citation type="submission" date="2023-09" db="EMBL/GenBank/DDBJ databases">
        <authorList>
            <person name="Rey-Velasco X."/>
        </authorList>
    </citation>
    <scope>NUCLEOTIDE SEQUENCE [LARGE SCALE GENOMIC DNA]</scope>
    <source>
        <strain evidence="11 12">W345</strain>
    </source>
</reference>
<keyword evidence="8 10" id="KW-0472">Membrane</keyword>
<keyword evidence="6 10" id="KW-1133">Transmembrane helix</keyword>
<evidence type="ECO:0000256" key="5">
    <source>
        <dbReference type="ARBA" id="ARBA00022692"/>
    </source>
</evidence>
<dbReference type="InterPro" id="IPR050222">
    <property type="entry name" value="MATE_MdtK"/>
</dbReference>
<feature type="transmembrane region" description="Helical" evidence="10">
    <location>
        <begin position="391"/>
        <end position="415"/>
    </location>
</feature>
<dbReference type="PIRSF" id="PIRSF006603">
    <property type="entry name" value="DinF"/>
    <property type="match status" value="1"/>
</dbReference>
<feature type="transmembrane region" description="Helical" evidence="10">
    <location>
        <begin position="129"/>
        <end position="151"/>
    </location>
</feature>
<evidence type="ECO:0000256" key="10">
    <source>
        <dbReference type="SAM" id="Phobius"/>
    </source>
</evidence>
<feature type="transmembrane region" description="Helical" evidence="10">
    <location>
        <begin position="246"/>
        <end position="269"/>
    </location>
</feature>
<feature type="transmembrane region" description="Helical" evidence="10">
    <location>
        <begin position="199"/>
        <end position="219"/>
    </location>
</feature>
<dbReference type="PANTHER" id="PTHR43298:SF2">
    <property type="entry name" value="FMN_FAD EXPORTER YEEO-RELATED"/>
    <property type="match status" value="1"/>
</dbReference>
<evidence type="ECO:0000256" key="9">
    <source>
        <dbReference type="ARBA" id="ARBA00031636"/>
    </source>
</evidence>
<sequence length="452" mass="47642">MHTRASVRREAGASLSLATPIIAAQLSIMGMGAVDTIMAGRYSGAALAAVAVGANLWFLPFVFFMGLFMAVSPVVAHHVGARKPDKQIGDFSRGAMLMALIVGVLWMIAAKSLSPLVVTRLGLHEQTEAYALGYLAAVSWAAPVFAVGFVLRSTAEGRGVSRAVMLAGVVAFPLNALFDWLLMYGHWGFPRMGPTGCGVATALSSVVMLAAYLFAFARWRSLRSLQVLRLEPARFNGAIVREILRLGLPIAFILSAEASLFQVSALLMARFGEIAVAAHQVAINFAAVCFMVPMSLGMATTVRVGQAAGAGEPREARMRGFVGIGLGLSSALLSAAIMLFFPAVVVAIYTDVPEVADMAIRFLGIAAVFQVFDCLQATANGALRGLKDTRVPMLLTVAAYWLIGMGVAIGTAFWAGMGPMGLWWGLVAGLAAAAVGLNLRFARRSGRLVATT</sequence>
<dbReference type="RefSeq" id="WP_311363626.1">
    <property type="nucleotide sequence ID" value="NZ_JAVRIC010000002.1"/>
</dbReference>
<accession>A0ABU2WEF1</accession>
<feature type="transmembrane region" description="Helical" evidence="10">
    <location>
        <begin position="91"/>
        <end position="109"/>
    </location>
</feature>
<feature type="transmembrane region" description="Helical" evidence="10">
    <location>
        <begin position="360"/>
        <end position="379"/>
    </location>
</feature>
<keyword evidence="4" id="KW-1003">Cell membrane</keyword>
<dbReference type="EMBL" id="JAVRIC010000002">
    <property type="protein sequence ID" value="MDT0496237.1"/>
    <property type="molecule type" value="Genomic_DNA"/>
</dbReference>
<dbReference type="Proteomes" id="UP001254608">
    <property type="component" value="Unassembled WGS sequence"/>
</dbReference>
<organism evidence="11 12">
    <name type="scientific">Banduia mediterranea</name>
    <dbReference type="NCBI Taxonomy" id="3075609"/>
    <lineage>
        <taxon>Bacteria</taxon>
        <taxon>Pseudomonadati</taxon>
        <taxon>Pseudomonadota</taxon>
        <taxon>Gammaproteobacteria</taxon>
        <taxon>Nevskiales</taxon>
        <taxon>Algiphilaceae</taxon>
        <taxon>Banduia</taxon>
    </lineage>
</organism>
<dbReference type="InterPro" id="IPR048279">
    <property type="entry name" value="MdtK-like"/>
</dbReference>
<feature type="transmembrane region" description="Helical" evidence="10">
    <location>
        <begin position="12"/>
        <end position="34"/>
    </location>
</feature>
<dbReference type="NCBIfam" id="TIGR00797">
    <property type="entry name" value="matE"/>
    <property type="match status" value="1"/>
</dbReference>
<evidence type="ECO:0000256" key="1">
    <source>
        <dbReference type="ARBA" id="ARBA00004429"/>
    </source>
</evidence>
<evidence type="ECO:0000256" key="6">
    <source>
        <dbReference type="ARBA" id="ARBA00022989"/>
    </source>
</evidence>
<dbReference type="InterPro" id="IPR002528">
    <property type="entry name" value="MATE_fam"/>
</dbReference>
<evidence type="ECO:0000256" key="4">
    <source>
        <dbReference type="ARBA" id="ARBA00022475"/>
    </source>
</evidence>
<gene>
    <name evidence="11" type="ORF">RM530_02500</name>
</gene>
<dbReference type="CDD" id="cd13131">
    <property type="entry name" value="MATE_NorM_like"/>
    <property type="match status" value="1"/>
</dbReference>
<keyword evidence="5 10" id="KW-0812">Transmembrane</keyword>
<feature type="transmembrane region" description="Helical" evidence="10">
    <location>
        <begin position="46"/>
        <end position="71"/>
    </location>
</feature>
<keyword evidence="7" id="KW-0406">Ion transport</keyword>
<protein>
    <recommendedName>
        <fullName evidence="9">Multidrug-efflux transporter</fullName>
    </recommendedName>
</protein>
<evidence type="ECO:0000256" key="2">
    <source>
        <dbReference type="ARBA" id="ARBA00022448"/>
    </source>
</evidence>
<dbReference type="Pfam" id="PF01554">
    <property type="entry name" value="MatE"/>
    <property type="match status" value="2"/>
</dbReference>
<keyword evidence="2" id="KW-0813">Transport</keyword>
<evidence type="ECO:0000313" key="12">
    <source>
        <dbReference type="Proteomes" id="UP001254608"/>
    </source>
</evidence>
<comment type="subcellular location">
    <subcellularLocation>
        <location evidence="1">Cell inner membrane</location>
        <topology evidence="1">Multi-pass membrane protein</topology>
    </subcellularLocation>
</comment>
<proteinExistence type="predicted"/>
<keyword evidence="12" id="KW-1185">Reference proteome</keyword>
<evidence type="ECO:0000256" key="8">
    <source>
        <dbReference type="ARBA" id="ARBA00023136"/>
    </source>
</evidence>
<evidence type="ECO:0000313" key="11">
    <source>
        <dbReference type="EMBL" id="MDT0496237.1"/>
    </source>
</evidence>
<feature type="transmembrane region" description="Helical" evidence="10">
    <location>
        <begin position="421"/>
        <end position="439"/>
    </location>
</feature>
<name>A0ABU2WEF1_9GAMM</name>
<feature type="transmembrane region" description="Helical" evidence="10">
    <location>
        <begin position="321"/>
        <end position="348"/>
    </location>
</feature>
<keyword evidence="3" id="KW-0050">Antiport</keyword>
<evidence type="ECO:0000256" key="7">
    <source>
        <dbReference type="ARBA" id="ARBA00023065"/>
    </source>
</evidence>
<dbReference type="PANTHER" id="PTHR43298">
    <property type="entry name" value="MULTIDRUG RESISTANCE PROTEIN NORM-RELATED"/>
    <property type="match status" value="1"/>
</dbReference>
<comment type="caution">
    <text evidence="11">The sequence shown here is derived from an EMBL/GenBank/DDBJ whole genome shotgun (WGS) entry which is preliminary data.</text>
</comment>
<feature type="transmembrane region" description="Helical" evidence="10">
    <location>
        <begin position="163"/>
        <end position="187"/>
    </location>
</feature>
<evidence type="ECO:0000256" key="3">
    <source>
        <dbReference type="ARBA" id="ARBA00022449"/>
    </source>
</evidence>
<feature type="transmembrane region" description="Helical" evidence="10">
    <location>
        <begin position="281"/>
        <end position="300"/>
    </location>
</feature>